<evidence type="ECO:0000313" key="2">
    <source>
        <dbReference type="EMBL" id="KAG7361918.1"/>
    </source>
</evidence>
<proteinExistence type="predicted"/>
<dbReference type="EMBL" id="JAGRRH010000012">
    <property type="protein sequence ID" value="KAG7361918.1"/>
    <property type="molecule type" value="Genomic_DNA"/>
</dbReference>
<reference evidence="2" key="2">
    <citation type="submission" date="2021-04" db="EMBL/GenBank/DDBJ databases">
        <authorList>
            <person name="Podell S."/>
        </authorList>
    </citation>
    <scope>NUCLEOTIDE SEQUENCE</scope>
    <source>
        <strain evidence="2">Hildebrandi</strain>
    </source>
</reference>
<dbReference type="PANTHER" id="PTHR33266:SF1">
    <property type="entry name" value="F-BOX DOMAIN-CONTAINING PROTEIN"/>
    <property type="match status" value="1"/>
</dbReference>
<feature type="region of interest" description="Disordered" evidence="1">
    <location>
        <begin position="574"/>
        <end position="594"/>
    </location>
</feature>
<accession>A0A9K3PW70</accession>
<gene>
    <name evidence="2" type="ORF">IV203_025584</name>
</gene>
<name>A0A9K3PW70_9STRA</name>
<reference evidence="2" key="1">
    <citation type="journal article" date="2021" name="Sci. Rep.">
        <title>Diploid genomic architecture of Nitzschia inconspicua, an elite biomass production diatom.</title>
        <authorList>
            <person name="Oliver A."/>
            <person name="Podell S."/>
            <person name="Pinowska A."/>
            <person name="Traller J.C."/>
            <person name="Smith S.R."/>
            <person name="McClure R."/>
            <person name="Beliaev A."/>
            <person name="Bohutskyi P."/>
            <person name="Hill E.A."/>
            <person name="Rabines A."/>
            <person name="Zheng H."/>
            <person name="Allen L.Z."/>
            <person name="Kuo A."/>
            <person name="Grigoriev I.V."/>
            <person name="Allen A.E."/>
            <person name="Hazlebeck D."/>
            <person name="Allen E.E."/>
        </authorList>
    </citation>
    <scope>NUCLEOTIDE SEQUENCE</scope>
    <source>
        <strain evidence="2">Hildebrandi</strain>
    </source>
</reference>
<evidence type="ECO:0000313" key="3">
    <source>
        <dbReference type="Proteomes" id="UP000693970"/>
    </source>
</evidence>
<dbReference type="Proteomes" id="UP000693970">
    <property type="component" value="Unassembled WGS sequence"/>
</dbReference>
<sequence>MSEKDDNSNMEEDSVEETERNDNEQGVITAAPTSDEGQKSQQQQQQQQAIVDFVNHVFEGKNNQTERDAVLLYLQTTINPSLTFEAIRGILGGITIFSTRSLSDKDLDDFARAILNDYEQNDSTLRPVYVDYKIMESDLSHNCDLLSFAKHVETLATEYWNNSNSNESPPYVAPYFCFIQSSGMGKTKLLYEYRKQEKNFHSIKVESKLILVGNVHTDPMSESIYDAKYAASTPKNADSKRNISDEQLNEEAQKIYNRLDTLVTSDLKWENNTTFRVLLFDEAQFLLKEEFGMKAFQFRCIRLWLRKIQKYKYVAVFTGTNSGLANFAIEADREVGHPSSSRRMDGDWKLMPKGSTVFPHFVMLTTIGCLAQRREVTTDLITTEYDEAIMHGRPLFFVMKLDDKLDVNLPNILLRMTLSDGSEMGKVDWKNNLNTWFNILATRVQMGITSIAVASDLVAKGYANLTHVSPDFAHFTYLPDPVCARLAMGMMTDRWKLGNIKGKSPSDWVGKLGQIYSSGLCQPEKGDFGEVLAGLYFLLCGDILRHRCDEDLKTFSVHLDQCFALLTNGGNTDATEAKTPAAKRPRMDEEGKQSSKTSVTLSCIQFCRNYLRSYETDWSSLGDQQFLRQLYTSGTGFFTFAGCPTIDAVFPLCVRKDTSERYIPCLLSIKSRTYFAPQKAIDLCNEMKSKAEKSNIKALCIVVVFGSSVQSKKEEPTFNSETCSCLEKGGTEAGGTEAGGTEAVVLRIPVDDIFGISRMFQQLTSNNDLMEVYGSHSFIRAHTGTDNSSGLNPKAALRASSFDSNNKTPAESLLVTLSNQSRQSPPSQ</sequence>
<feature type="region of interest" description="Disordered" evidence="1">
    <location>
        <begin position="1"/>
        <end position="46"/>
    </location>
</feature>
<keyword evidence="3" id="KW-1185">Reference proteome</keyword>
<organism evidence="2 3">
    <name type="scientific">Nitzschia inconspicua</name>
    <dbReference type="NCBI Taxonomy" id="303405"/>
    <lineage>
        <taxon>Eukaryota</taxon>
        <taxon>Sar</taxon>
        <taxon>Stramenopiles</taxon>
        <taxon>Ochrophyta</taxon>
        <taxon>Bacillariophyta</taxon>
        <taxon>Bacillariophyceae</taxon>
        <taxon>Bacillariophycidae</taxon>
        <taxon>Bacillariales</taxon>
        <taxon>Bacillariaceae</taxon>
        <taxon>Nitzschia</taxon>
    </lineage>
</organism>
<dbReference type="OrthoDB" id="54010at2759"/>
<evidence type="ECO:0000256" key="1">
    <source>
        <dbReference type="SAM" id="MobiDB-lite"/>
    </source>
</evidence>
<dbReference type="PANTHER" id="PTHR33266">
    <property type="entry name" value="CHROMOSOME 15, WHOLE GENOME SHOTGUN SEQUENCE"/>
    <property type="match status" value="1"/>
</dbReference>
<comment type="caution">
    <text evidence="2">The sequence shown here is derived from an EMBL/GenBank/DDBJ whole genome shotgun (WGS) entry which is preliminary data.</text>
</comment>
<dbReference type="AlphaFoldDB" id="A0A9K3PW70"/>
<protein>
    <submittedName>
        <fullName evidence="2">Uncharacterized protein</fullName>
    </submittedName>
</protein>